<proteinExistence type="inferred from homology"/>
<dbReference type="AlphaFoldDB" id="A0A2U2DGP6"/>
<dbReference type="GO" id="GO:0005886">
    <property type="term" value="C:plasma membrane"/>
    <property type="evidence" value="ECO:0007669"/>
    <property type="project" value="UniProtKB-SubCell"/>
</dbReference>
<dbReference type="InterPro" id="IPR003593">
    <property type="entry name" value="AAA+_ATPase"/>
</dbReference>
<evidence type="ECO:0000256" key="7">
    <source>
        <dbReference type="ARBA" id="ARBA00023136"/>
    </source>
</evidence>
<dbReference type="GO" id="GO:0005524">
    <property type="term" value="F:ATP binding"/>
    <property type="evidence" value="ECO:0007669"/>
    <property type="project" value="UniProtKB-KW"/>
</dbReference>
<organism evidence="9 10">
    <name type="scientific">Metarhizobium album</name>
    <dbReference type="NCBI Taxonomy" id="2182425"/>
    <lineage>
        <taxon>Bacteria</taxon>
        <taxon>Pseudomonadati</taxon>
        <taxon>Pseudomonadota</taxon>
        <taxon>Alphaproteobacteria</taxon>
        <taxon>Hyphomicrobiales</taxon>
        <taxon>Rhizobiaceae</taxon>
        <taxon>Metarhizobium</taxon>
    </lineage>
</organism>
<dbReference type="Pfam" id="PF08352">
    <property type="entry name" value="oligo_HPY"/>
    <property type="match status" value="1"/>
</dbReference>
<dbReference type="Gene3D" id="3.40.50.300">
    <property type="entry name" value="P-loop containing nucleotide triphosphate hydrolases"/>
    <property type="match status" value="1"/>
</dbReference>
<keyword evidence="3" id="KW-0813">Transport</keyword>
<dbReference type="InterPro" id="IPR050388">
    <property type="entry name" value="ABC_Ni/Peptide_Import"/>
</dbReference>
<dbReference type="Pfam" id="PF00005">
    <property type="entry name" value="ABC_tran"/>
    <property type="match status" value="1"/>
</dbReference>
<dbReference type="PANTHER" id="PTHR43297:SF2">
    <property type="entry name" value="DIPEPTIDE TRANSPORT ATP-BINDING PROTEIN DPPD"/>
    <property type="match status" value="1"/>
</dbReference>
<dbReference type="InterPro" id="IPR003439">
    <property type="entry name" value="ABC_transporter-like_ATP-bd"/>
</dbReference>
<keyword evidence="6 9" id="KW-0067">ATP-binding</keyword>
<dbReference type="InterPro" id="IPR027417">
    <property type="entry name" value="P-loop_NTPase"/>
</dbReference>
<feature type="domain" description="ABC transporter" evidence="8">
    <location>
        <begin position="13"/>
        <end position="264"/>
    </location>
</feature>
<comment type="subcellular location">
    <subcellularLocation>
        <location evidence="1">Cell inner membrane</location>
        <topology evidence="1">Peripheral membrane protein</topology>
    </subcellularLocation>
</comment>
<dbReference type="InterPro" id="IPR017871">
    <property type="entry name" value="ABC_transporter-like_CS"/>
</dbReference>
<dbReference type="RefSeq" id="WP_109462007.1">
    <property type="nucleotide sequence ID" value="NZ_QFBC01000024.1"/>
</dbReference>
<dbReference type="OrthoDB" id="9815712at2"/>
<dbReference type="PROSITE" id="PS00211">
    <property type="entry name" value="ABC_TRANSPORTER_1"/>
    <property type="match status" value="1"/>
</dbReference>
<evidence type="ECO:0000256" key="1">
    <source>
        <dbReference type="ARBA" id="ARBA00004417"/>
    </source>
</evidence>
<dbReference type="SMART" id="SM00382">
    <property type="entry name" value="AAA"/>
    <property type="match status" value="1"/>
</dbReference>
<keyword evidence="10" id="KW-1185">Reference proteome</keyword>
<keyword evidence="4" id="KW-1003">Cell membrane</keyword>
<evidence type="ECO:0000259" key="8">
    <source>
        <dbReference type="PROSITE" id="PS50893"/>
    </source>
</evidence>
<sequence>MQTTASFEQETVLECCNLRTYIHTRRGLVRAVDGVDLKLKAGRALGLVGESGSGKSLTAFSIMGLIDEPVRIEEGSVIRLEGRDIGNLSRKQLAGLRGSRIAMVFQEPMTALNPVHTVGWQVGEPLILHLGMTKAQAKKRAIELLDLVGIKDAARRADDYPHQLSGGMRQRVMIAIALACDPAVLLADEPTTALDVTVQSQILTILAELRKRLRVAILLITHDLGVVEETCDDVAVMYAGRIVERGPVPEVLQRPRHPYTRALLASMPTLDTEATLRPIPGSVPDARSWPKGCRFASRCEFVTGRCLDEYPPTFAGDAGAEVACWLYDEAQPRSQGGLQR</sequence>
<evidence type="ECO:0000313" key="10">
    <source>
        <dbReference type="Proteomes" id="UP000245252"/>
    </source>
</evidence>
<evidence type="ECO:0000256" key="5">
    <source>
        <dbReference type="ARBA" id="ARBA00022741"/>
    </source>
</evidence>
<protein>
    <submittedName>
        <fullName evidence="9">Peptide ABC transporter ATP-binding protein</fullName>
    </submittedName>
</protein>
<evidence type="ECO:0000256" key="6">
    <source>
        <dbReference type="ARBA" id="ARBA00022840"/>
    </source>
</evidence>
<dbReference type="Proteomes" id="UP000245252">
    <property type="component" value="Unassembled WGS sequence"/>
</dbReference>
<reference evidence="9 10" key="1">
    <citation type="submission" date="2018-05" db="EMBL/GenBank/DDBJ databases">
        <title>The draft genome of strain NS-104.</title>
        <authorList>
            <person name="Hang P."/>
            <person name="Jiang J."/>
        </authorList>
    </citation>
    <scope>NUCLEOTIDE SEQUENCE [LARGE SCALE GENOMIC DNA]</scope>
    <source>
        <strain evidence="9 10">NS-104</strain>
    </source>
</reference>
<dbReference type="FunFam" id="3.40.50.300:FF:000016">
    <property type="entry name" value="Oligopeptide ABC transporter ATP-binding component"/>
    <property type="match status" value="1"/>
</dbReference>
<dbReference type="EMBL" id="QFBC01000024">
    <property type="protein sequence ID" value="PWE52493.1"/>
    <property type="molecule type" value="Genomic_DNA"/>
</dbReference>
<comment type="caution">
    <text evidence="9">The sequence shown here is derived from an EMBL/GenBank/DDBJ whole genome shotgun (WGS) entry which is preliminary data.</text>
</comment>
<evidence type="ECO:0000313" key="9">
    <source>
        <dbReference type="EMBL" id="PWE52493.1"/>
    </source>
</evidence>
<dbReference type="CDD" id="cd03257">
    <property type="entry name" value="ABC_NikE_OppD_transporters"/>
    <property type="match status" value="1"/>
</dbReference>
<comment type="similarity">
    <text evidence="2">Belongs to the ABC transporter superfamily.</text>
</comment>
<dbReference type="SUPFAM" id="SSF52540">
    <property type="entry name" value="P-loop containing nucleoside triphosphate hydrolases"/>
    <property type="match status" value="1"/>
</dbReference>
<dbReference type="GO" id="GO:0055085">
    <property type="term" value="P:transmembrane transport"/>
    <property type="evidence" value="ECO:0007669"/>
    <property type="project" value="UniProtKB-ARBA"/>
</dbReference>
<evidence type="ECO:0000256" key="3">
    <source>
        <dbReference type="ARBA" id="ARBA00022448"/>
    </source>
</evidence>
<dbReference type="InterPro" id="IPR013563">
    <property type="entry name" value="Oligopep_ABC_C"/>
</dbReference>
<keyword evidence="5" id="KW-0547">Nucleotide-binding</keyword>
<keyword evidence="7" id="KW-0472">Membrane</keyword>
<evidence type="ECO:0000256" key="4">
    <source>
        <dbReference type="ARBA" id="ARBA00022475"/>
    </source>
</evidence>
<dbReference type="PANTHER" id="PTHR43297">
    <property type="entry name" value="OLIGOPEPTIDE TRANSPORT ATP-BINDING PROTEIN APPD"/>
    <property type="match status" value="1"/>
</dbReference>
<dbReference type="PROSITE" id="PS50893">
    <property type="entry name" value="ABC_TRANSPORTER_2"/>
    <property type="match status" value="1"/>
</dbReference>
<dbReference type="GO" id="GO:0015833">
    <property type="term" value="P:peptide transport"/>
    <property type="evidence" value="ECO:0007669"/>
    <property type="project" value="InterPro"/>
</dbReference>
<accession>A0A2U2DGP6</accession>
<dbReference type="GO" id="GO:0016887">
    <property type="term" value="F:ATP hydrolysis activity"/>
    <property type="evidence" value="ECO:0007669"/>
    <property type="project" value="InterPro"/>
</dbReference>
<dbReference type="NCBIfam" id="TIGR01727">
    <property type="entry name" value="oligo_HPY"/>
    <property type="match status" value="1"/>
</dbReference>
<name>A0A2U2DGP6_9HYPH</name>
<gene>
    <name evidence="9" type="ORF">DEM27_30425</name>
</gene>
<evidence type="ECO:0000256" key="2">
    <source>
        <dbReference type="ARBA" id="ARBA00005417"/>
    </source>
</evidence>